<dbReference type="PANTHER" id="PTHR33495">
    <property type="entry name" value="ANTI-SIGMA FACTOR ANTAGONIST TM_1081-RELATED-RELATED"/>
    <property type="match status" value="1"/>
</dbReference>
<keyword evidence="5" id="KW-1185">Reference proteome</keyword>
<dbReference type="EMBL" id="PVMZ01000027">
    <property type="protein sequence ID" value="PRX12695.1"/>
    <property type="molecule type" value="Genomic_DNA"/>
</dbReference>
<dbReference type="Proteomes" id="UP000239415">
    <property type="component" value="Unassembled WGS sequence"/>
</dbReference>
<evidence type="ECO:0000256" key="2">
    <source>
        <dbReference type="RuleBase" id="RU003749"/>
    </source>
</evidence>
<dbReference type="CDD" id="cd07043">
    <property type="entry name" value="STAS_anti-anti-sigma_factors"/>
    <property type="match status" value="1"/>
</dbReference>
<dbReference type="Gene3D" id="3.30.750.24">
    <property type="entry name" value="STAS domain"/>
    <property type="match status" value="1"/>
</dbReference>
<name>A0A2T0JXG5_9ACTN</name>
<dbReference type="PROSITE" id="PS50801">
    <property type="entry name" value="STAS"/>
    <property type="match status" value="1"/>
</dbReference>
<comment type="caution">
    <text evidence="4">The sequence shown here is derived from an EMBL/GenBank/DDBJ whole genome shotgun (WGS) entry which is preliminary data.</text>
</comment>
<feature type="domain" description="STAS" evidence="3">
    <location>
        <begin position="15"/>
        <end position="108"/>
    </location>
</feature>
<gene>
    <name evidence="4" type="ORF">CLV67_127118</name>
</gene>
<reference evidence="4 5" key="1">
    <citation type="submission" date="2018-03" db="EMBL/GenBank/DDBJ databases">
        <title>Genomic Encyclopedia of Archaeal and Bacterial Type Strains, Phase II (KMG-II): from individual species to whole genera.</title>
        <authorList>
            <person name="Goeker M."/>
        </authorList>
    </citation>
    <scope>NUCLEOTIDE SEQUENCE [LARGE SCALE GENOMIC DNA]</scope>
    <source>
        <strain evidence="4 5">DSM 43146</strain>
    </source>
</reference>
<dbReference type="RefSeq" id="WP_170154232.1">
    <property type="nucleotide sequence ID" value="NZ_BOMO01000152.1"/>
</dbReference>
<dbReference type="InterPro" id="IPR003658">
    <property type="entry name" value="Anti-sigma_ant"/>
</dbReference>
<proteinExistence type="inferred from homology"/>
<dbReference type="NCBIfam" id="TIGR00377">
    <property type="entry name" value="ant_ant_sig"/>
    <property type="match status" value="1"/>
</dbReference>
<comment type="similarity">
    <text evidence="1 2">Belongs to the anti-sigma-factor antagonist family.</text>
</comment>
<organism evidence="4 5">
    <name type="scientific">Actinoplanes italicus</name>
    <dbReference type="NCBI Taxonomy" id="113567"/>
    <lineage>
        <taxon>Bacteria</taxon>
        <taxon>Bacillati</taxon>
        <taxon>Actinomycetota</taxon>
        <taxon>Actinomycetes</taxon>
        <taxon>Micromonosporales</taxon>
        <taxon>Micromonosporaceae</taxon>
        <taxon>Actinoplanes</taxon>
    </lineage>
</organism>
<dbReference type="AlphaFoldDB" id="A0A2T0JXG5"/>
<evidence type="ECO:0000259" key="3">
    <source>
        <dbReference type="PROSITE" id="PS50801"/>
    </source>
</evidence>
<accession>A0A2T0JXG5</accession>
<evidence type="ECO:0000313" key="5">
    <source>
        <dbReference type="Proteomes" id="UP000239415"/>
    </source>
</evidence>
<evidence type="ECO:0000313" key="4">
    <source>
        <dbReference type="EMBL" id="PRX12695.1"/>
    </source>
</evidence>
<evidence type="ECO:0000256" key="1">
    <source>
        <dbReference type="ARBA" id="ARBA00009013"/>
    </source>
</evidence>
<dbReference type="InterPro" id="IPR002645">
    <property type="entry name" value="STAS_dom"/>
</dbReference>
<dbReference type="PANTHER" id="PTHR33495:SF13">
    <property type="entry name" value="ANTI-SIGMA-F FACTOR ANTAGONIST RSFB"/>
    <property type="match status" value="1"/>
</dbReference>
<dbReference type="SUPFAM" id="SSF52091">
    <property type="entry name" value="SpoIIaa-like"/>
    <property type="match status" value="1"/>
</dbReference>
<dbReference type="GO" id="GO:0043856">
    <property type="term" value="F:anti-sigma factor antagonist activity"/>
    <property type="evidence" value="ECO:0007669"/>
    <property type="project" value="InterPro"/>
</dbReference>
<dbReference type="Pfam" id="PF01740">
    <property type="entry name" value="STAS"/>
    <property type="match status" value="1"/>
</dbReference>
<protein>
    <recommendedName>
        <fullName evidence="2">Anti-sigma factor antagonist</fullName>
    </recommendedName>
</protein>
<sequence length="108" mass="11278">MNITTSHDGDRVTRLALTGDLDMATAVGLDDAVAAALTANRPNQLVIDVGGLDFCDSSGIHALMRARDRAQLWAAGFVVTNPGGITRRTLEISGLLDVLTTVSGTPET</sequence>
<dbReference type="InterPro" id="IPR036513">
    <property type="entry name" value="STAS_dom_sf"/>
</dbReference>